<feature type="domain" description="N-acetyltransferase" evidence="1">
    <location>
        <begin position="1"/>
        <end position="143"/>
    </location>
</feature>
<dbReference type="CDD" id="cd04301">
    <property type="entry name" value="NAT_SF"/>
    <property type="match status" value="1"/>
</dbReference>
<dbReference type="InterPro" id="IPR000182">
    <property type="entry name" value="GNAT_dom"/>
</dbReference>
<proteinExistence type="predicted"/>
<dbReference type="InterPro" id="IPR016181">
    <property type="entry name" value="Acyl_CoA_acyltransferase"/>
</dbReference>
<accession>A0ABV9QM88</accession>
<evidence type="ECO:0000313" key="3">
    <source>
        <dbReference type="Proteomes" id="UP001595916"/>
    </source>
</evidence>
<dbReference type="RefSeq" id="WP_379789055.1">
    <property type="nucleotide sequence ID" value="NZ_JBHSHL010000051.1"/>
</dbReference>
<sequence length="143" mass="16455">MELRRITEDNYEACLELKATVENQDFVDPVVYSLAEAFVFYDDSEVFAIYQEEELVGFVSMYTGEGRPQIINFLIDDSFQNRGYGTTAAKLCIDYLRENYNANIISAPVQVEHNAAQNFWKKLGFSLSDTVENGYIFMRLKLS</sequence>
<gene>
    <name evidence="2" type="ORF">ACFO4R_10450</name>
</gene>
<name>A0ABV9QM88_9FIRM</name>
<keyword evidence="2" id="KW-0012">Acyltransferase</keyword>
<comment type="caution">
    <text evidence="2">The sequence shown here is derived from an EMBL/GenBank/DDBJ whole genome shotgun (WGS) entry which is preliminary data.</text>
</comment>
<dbReference type="Gene3D" id="3.40.630.30">
    <property type="match status" value="1"/>
</dbReference>
<organism evidence="2 3">
    <name type="scientific">Filifactor villosus</name>
    <dbReference type="NCBI Taxonomy" id="29374"/>
    <lineage>
        <taxon>Bacteria</taxon>
        <taxon>Bacillati</taxon>
        <taxon>Bacillota</taxon>
        <taxon>Clostridia</taxon>
        <taxon>Peptostreptococcales</taxon>
        <taxon>Filifactoraceae</taxon>
        <taxon>Filifactor</taxon>
    </lineage>
</organism>
<dbReference type="PROSITE" id="PS51186">
    <property type="entry name" value="GNAT"/>
    <property type="match status" value="1"/>
</dbReference>
<evidence type="ECO:0000259" key="1">
    <source>
        <dbReference type="PROSITE" id="PS51186"/>
    </source>
</evidence>
<dbReference type="Pfam" id="PF00583">
    <property type="entry name" value="Acetyltransf_1"/>
    <property type="match status" value="1"/>
</dbReference>
<dbReference type="EC" id="2.3.-.-" evidence="2"/>
<reference evidence="3" key="1">
    <citation type="journal article" date="2019" name="Int. J. Syst. Evol. Microbiol.">
        <title>The Global Catalogue of Microorganisms (GCM) 10K type strain sequencing project: providing services to taxonomists for standard genome sequencing and annotation.</title>
        <authorList>
            <consortium name="The Broad Institute Genomics Platform"/>
            <consortium name="The Broad Institute Genome Sequencing Center for Infectious Disease"/>
            <person name="Wu L."/>
            <person name="Ma J."/>
        </authorList>
    </citation>
    <scope>NUCLEOTIDE SEQUENCE [LARGE SCALE GENOMIC DNA]</scope>
    <source>
        <strain evidence="3">CCUG 46385</strain>
    </source>
</reference>
<dbReference type="Proteomes" id="UP001595916">
    <property type="component" value="Unassembled WGS sequence"/>
</dbReference>
<protein>
    <submittedName>
        <fullName evidence="2">GNAT family N-acetyltransferase</fullName>
        <ecNumber evidence="2">2.3.-.-</ecNumber>
    </submittedName>
</protein>
<dbReference type="EMBL" id="JBHSHL010000051">
    <property type="protein sequence ID" value="MFC4805490.1"/>
    <property type="molecule type" value="Genomic_DNA"/>
</dbReference>
<dbReference type="GO" id="GO:0016746">
    <property type="term" value="F:acyltransferase activity"/>
    <property type="evidence" value="ECO:0007669"/>
    <property type="project" value="UniProtKB-KW"/>
</dbReference>
<evidence type="ECO:0000313" key="2">
    <source>
        <dbReference type="EMBL" id="MFC4805490.1"/>
    </source>
</evidence>
<dbReference type="SUPFAM" id="SSF55729">
    <property type="entry name" value="Acyl-CoA N-acyltransferases (Nat)"/>
    <property type="match status" value="1"/>
</dbReference>
<keyword evidence="3" id="KW-1185">Reference proteome</keyword>
<keyword evidence="2" id="KW-0808">Transferase</keyword>